<dbReference type="InterPro" id="IPR036397">
    <property type="entry name" value="RNaseH_sf"/>
</dbReference>
<protein>
    <recommendedName>
        <fullName evidence="1">Integrase catalytic domain-containing protein</fullName>
    </recommendedName>
</protein>
<evidence type="ECO:0000259" key="1">
    <source>
        <dbReference type="PROSITE" id="PS50994"/>
    </source>
</evidence>
<dbReference type="PROSITE" id="PS50994">
    <property type="entry name" value="INTEGRASE"/>
    <property type="match status" value="1"/>
</dbReference>
<dbReference type="GO" id="GO:0015074">
    <property type="term" value="P:DNA integration"/>
    <property type="evidence" value="ECO:0007669"/>
    <property type="project" value="InterPro"/>
</dbReference>
<gene>
    <name evidence="2" type="ORF">ALC57_17843</name>
</gene>
<accession>A0A151ISY4</accession>
<dbReference type="Proteomes" id="UP000078492">
    <property type="component" value="Unassembled WGS sequence"/>
</dbReference>
<reference evidence="2 3" key="1">
    <citation type="submission" date="2015-09" db="EMBL/GenBank/DDBJ databases">
        <title>Trachymyrmex cornetzi WGS genome.</title>
        <authorList>
            <person name="Nygaard S."/>
            <person name="Hu H."/>
            <person name="Boomsma J."/>
            <person name="Zhang G."/>
        </authorList>
    </citation>
    <scope>NUCLEOTIDE SEQUENCE [LARGE SCALE GENOMIC DNA]</scope>
    <source>
        <strain evidence="2">Tcor2-1</strain>
        <tissue evidence="2">Whole body</tissue>
    </source>
</reference>
<dbReference type="Gene3D" id="3.30.420.10">
    <property type="entry name" value="Ribonuclease H-like superfamily/Ribonuclease H"/>
    <property type="match status" value="1"/>
</dbReference>
<evidence type="ECO:0000313" key="3">
    <source>
        <dbReference type="Proteomes" id="UP000078492"/>
    </source>
</evidence>
<dbReference type="EMBL" id="KQ981048">
    <property type="protein sequence ID" value="KYN10028.1"/>
    <property type="molecule type" value="Genomic_DNA"/>
</dbReference>
<name>A0A151ISY4_9HYME</name>
<dbReference type="STRING" id="471704.A0A151ISY4"/>
<keyword evidence="3" id="KW-1185">Reference proteome</keyword>
<dbReference type="AlphaFoldDB" id="A0A151ISY4"/>
<dbReference type="InterPro" id="IPR001584">
    <property type="entry name" value="Integrase_cat-core"/>
</dbReference>
<dbReference type="GO" id="GO:0003676">
    <property type="term" value="F:nucleic acid binding"/>
    <property type="evidence" value="ECO:0007669"/>
    <property type="project" value="InterPro"/>
</dbReference>
<organism evidence="2 3">
    <name type="scientific">Trachymyrmex cornetzi</name>
    <dbReference type="NCBI Taxonomy" id="471704"/>
    <lineage>
        <taxon>Eukaryota</taxon>
        <taxon>Metazoa</taxon>
        <taxon>Ecdysozoa</taxon>
        <taxon>Arthropoda</taxon>
        <taxon>Hexapoda</taxon>
        <taxon>Insecta</taxon>
        <taxon>Pterygota</taxon>
        <taxon>Neoptera</taxon>
        <taxon>Endopterygota</taxon>
        <taxon>Hymenoptera</taxon>
        <taxon>Apocrita</taxon>
        <taxon>Aculeata</taxon>
        <taxon>Formicoidea</taxon>
        <taxon>Formicidae</taxon>
        <taxon>Myrmicinae</taxon>
        <taxon>Trachymyrmex</taxon>
    </lineage>
</organism>
<proteinExistence type="predicted"/>
<sequence length="116" mass="13313">MDEGITLIFTAVDSPFSNGLNERLNQTLINKIRCAINENQKKRAWTTIAKQCVQKYNETEHTVTGFAPKYLLDGTDTTTLPIELKQNVTEHHWIQDRNTACSTSIIEECNYSSREY</sequence>
<evidence type="ECO:0000313" key="2">
    <source>
        <dbReference type="EMBL" id="KYN10028.1"/>
    </source>
</evidence>
<dbReference type="InterPro" id="IPR012337">
    <property type="entry name" value="RNaseH-like_sf"/>
</dbReference>
<feature type="domain" description="Integrase catalytic" evidence="1">
    <location>
        <begin position="1"/>
        <end position="76"/>
    </location>
</feature>
<dbReference type="SUPFAM" id="SSF53098">
    <property type="entry name" value="Ribonuclease H-like"/>
    <property type="match status" value="1"/>
</dbReference>